<evidence type="ECO:0000256" key="2">
    <source>
        <dbReference type="ARBA" id="ARBA00008685"/>
    </source>
</evidence>
<keyword evidence="8" id="KW-0325">Glycoprotein</keyword>
<evidence type="ECO:0000313" key="12">
    <source>
        <dbReference type="RefSeq" id="XP_047740533.1"/>
    </source>
</evidence>
<evidence type="ECO:0000259" key="10">
    <source>
        <dbReference type="Pfam" id="PF00060"/>
    </source>
</evidence>
<dbReference type="KEGG" id="hazt:125179188"/>
<reference evidence="12" key="1">
    <citation type="submission" date="2025-08" db="UniProtKB">
        <authorList>
            <consortium name="RefSeq"/>
        </authorList>
    </citation>
    <scope>IDENTIFICATION</scope>
    <source>
        <tissue evidence="12">Whole organism</tissue>
    </source>
</reference>
<keyword evidence="7" id="KW-0675">Receptor</keyword>
<dbReference type="InterPro" id="IPR001320">
    <property type="entry name" value="Iontro_rcpt_C"/>
</dbReference>
<organism evidence="11 12">
    <name type="scientific">Hyalella azteca</name>
    <name type="common">Amphipod</name>
    <dbReference type="NCBI Taxonomy" id="294128"/>
    <lineage>
        <taxon>Eukaryota</taxon>
        <taxon>Metazoa</taxon>
        <taxon>Ecdysozoa</taxon>
        <taxon>Arthropoda</taxon>
        <taxon>Crustacea</taxon>
        <taxon>Multicrustacea</taxon>
        <taxon>Malacostraca</taxon>
        <taxon>Eumalacostraca</taxon>
        <taxon>Peracarida</taxon>
        <taxon>Amphipoda</taxon>
        <taxon>Senticaudata</taxon>
        <taxon>Talitrida</taxon>
        <taxon>Talitroidea</taxon>
        <taxon>Hyalellidae</taxon>
        <taxon>Hyalella</taxon>
    </lineage>
</organism>
<keyword evidence="11" id="KW-1185">Reference proteome</keyword>
<dbReference type="Gene3D" id="1.10.287.70">
    <property type="match status" value="1"/>
</dbReference>
<evidence type="ECO:0000256" key="4">
    <source>
        <dbReference type="ARBA" id="ARBA00022692"/>
    </source>
</evidence>
<keyword evidence="4 9" id="KW-0812">Transmembrane</keyword>
<evidence type="ECO:0000256" key="3">
    <source>
        <dbReference type="ARBA" id="ARBA00022475"/>
    </source>
</evidence>
<keyword evidence="6 9" id="KW-0472">Membrane</keyword>
<dbReference type="PANTHER" id="PTHR42643">
    <property type="entry name" value="IONOTROPIC RECEPTOR 20A-RELATED"/>
    <property type="match status" value="1"/>
</dbReference>
<feature type="transmembrane region" description="Helical" evidence="9">
    <location>
        <begin position="145"/>
        <end position="164"/>
    </location>
</feature>
<evidence type="ECO:0000256" key="7">
    <source>
        <dbReference type="ARBA" id="ARBA00023170"/>
    </source>
</evidence>
<evidence type="ECO:0000256" key="1">
    <source>
        <dbReference type="ARBA" id="ARBA00004651"/>
    </source>
</evidence>
<dbReference type="Proteomes" id="UP000694843">
    <property type="component" value="Unplaced"/>
</dbReference>
<dbReference type="InterPro" id="IPR052192">
    <property type="entry name" value="Insect_Ionotropic_Sensory_Rcpt"/>
</dbReference>
<evidence type="ECO:0000256" key="9">
    <source>
        <dbReference type="SAM" id="Phobius"/>
    </source>
</evidence>
<feature type="transmembrane region" description="Helical" evidence="9">
    <location>
        <begin position="61"/>
        <end position="80"/>
    </location>
</feature>
<dbReference type="SUPFAM" id="SSF53850">
    <property type="entry name" value="Periplasmic binding protein-like II"/>
    <property type="match status" value="1"/>
</dbReference>
<gene>
    <name evidence="12" type="primary">LOC125179188</name>
</gene>
<dbReference type="AlphaFoldDB" id="A0A979FTL1"/>
<dbReference type="RefSeq" id="XP_047740533.1">
    <property type="nucleotide sequence ID" value="XM_047884577.1"/>
</dbReference>
<feature type="transmembrane region" description="Helical" evidence="9">
    <location>
        <begin position="332"/>
        <end position="355"/>
    </location>
</feature>
<comment type="subcellular location">
    <subcellularLocation>
        <location evidence="1">Cell membrane</location>
        <topology evidence="1">Multi-pass membrane protein</topology>
    </subcellularLocation>
</comment>
<protein>
    <submittedName>
        <fullName evidence="12">Glutamate receptor ionotropic, kainate glr-3-like</fullName>
    </submittedName>
</protein>
<evidence type="ECO:0000256" key="5">
    <source>
        <dbReference type="ARBA" id="ARBA00022989"/>
    </source>
</evidence>
<keyword evidence="5 9" id="KW-1133">Transmembrane helix</keyword>
<name>A0A979FTL1_HYAAZ</name>
<dbReference type="GO" id="GO:0005886">
    <property type="term" value="C:plasma membrane"/>
    <property type="evidence" value="ECO:0007669"/>
    <property type="project" value="UniProtKB-SubCell"/>
</dbReference>
<dbReference type="GeneID" id="125179188"/>
<feature type="domain" description="Ionotropic glutamate receptor C-terminal" evidence="10">
    <location>
        <begin position="59"/>
        <end position="341"/>
    </location>
</feature>
<dbReference type="PANTHER" id="PTHR42643:SF24">
    <property type="entry name" value="IONOTROPIC RECEPTOR 60A"/>
    <property type="match status" value="1"/>
</dbReference>
<dbReference type="OrthoDB" id="6342028at2759"/>
<proteinExistence type="inferred from homology"/>
<evidence type="ECO:0000313" key="11">
    <source>
        <dbReference type="Proteomes" id="UP000694843"/>
    </source>
</evidence>
<evidence type="ECO:0000256" key="8">
    <source>
        <dbReference type="ARBA" id="ARBA00023180"/>
    </source>
</evidence>
<dbReference type="GO" id="GO:0050906">
    <property type="term" value="P:detection of stimulus involved in sensory perception"/>
    <property type="evidence" value="ECO:0007669"/>
    <property type="project" value="UniProtKB-ARBA"/>
</dbReference>
<keyword evidence="3" id="KW-1003">Cell membrane</keyword>
<dbReference type="GO" id="GO:0015276">
    <property type="term" value="F:ligand-gated monoatomic ion channel activity"/>
    <property type="evidence" value="ECO:0007669"/>
    <property type="project" value="InterPro"/>
</dbReference>
<accession>A0A979FTL1</accession>
<dbReference type="Pfam" id="PF00060">
    <property type="entry name" value="Lig_chan"/>
    <property type="match status" value="1"/>
</dbReference>
<evidence type="ECO:0000256" key="6">
    <source>
        <dbReference type="ARBA" id="ARBA00023136"/>
    </source>
</evidence>
<sequence length="377" mass="42501">MLHREEADLALATLIPTRDRGEVVDFSVSVDYYKKVLCFRSNAHTDGIAWMTYTANFHLRTWIALIGTTLLSSLVFWLVLWKQQNIIGNDVSQEKERQGCPARNNLGMEVSQASQEVKQKLLDTLFMHFGCLVQQGYHTTPQSGCLRLLFWVFWLTSVCLYASYSATLTSNFTFRVHAIPFSNLEEATKKTDWQIGLLKGTSTISVLQSMDQPWASDLAKRIEDNSALLVPTEEDGLRRARTSNFALIAEDTAVMYLLSGDCSIECFYVQGFDAFGYIPYRKAFHSQGIIDRKLALLVSGGLMSRVRESWWGQFVPCFMAQDFEELGFTHTLSAFLVLLVGIVCGAVIFLAEIWYGSRPVSGNVIDRRLSVDSFPVA</sequence>
<comment type="similarity">
    <text evidence="2">Belongs to the glutamate-gated ion channel (TC 1.A.10.1) family.</text>
</comment>